<feature type="binding site" evidence="9">
    <location>
        <begin position="200"/>
        <end position="204"/>
    </location>
    <ligand>
        <name>ATP</name>
        <dbReference type="ChEBI" id="CHEBI:30616"/>
    </ligand>
</feature>
<keyword evidence="5 9" id="KW-0547">Nucleotide-binding</keyword>
<dbReference type="RefSeq" id="WP_176622360.1">
    <property type="nucleotide sequence ID" value="NZ_JABXXQ010000047.1"/>
</dbReference>
<evidence type="ECO:0000313" key="13">
    <source>
        <dbReference type="Proteomes" id="UP000557688"/>
    </source>
</evidence>
<proteinExistence type="inferred from homology"/>
<dbReference type="Proteomes" id="UP000557688">
    <property type="component" value="Unassembled WGS sequence"/>
</dbReference>
<name>A0A850NQQ5_9PROT</name>
<feature type="site" description="Transition state stabilizer" evidence="9">
    <location>
        <position position="180"/>
    </location>
</feature>
<protein>
    <recommendedName>
        <fullName evidence="9">Acetate kinase</fullName>
        <ecNumber evidence="9">2.7.2.1</ecNumber>
    </recommendedName>
    <alternativeName>
        <fullName evidence="9">Acetokinase</fullName>
    </alternativeName>
</protein>
<dbReference type="GO" id="GO:0005524">
    <property type="term" value="F:ATP binding"/>
    <property type="evidence" value="ECO:0007669"/>
    <property type="project" value="UniProtKB-KW"/>
</dbReference>
<dbReference type="AlphaFoldDB" id="A0A850NQQ5"/>
<feature type="active site" description="Proton donor/acceptor" evidence="9">
    <location>
        <position position="149"/>
    </location>
</feature>
<evidence type="ECO:0000256" key="7">
    <source>
        <dbReference type="ARBA" id="ARBA00022840"/>
    </source>
</evidence>
<dbReference type="PANTHER" id="PTHR21060:SF21">
    <property type="entry name" value="ACETATE KINASE"/>
    <property type="match status" value="1"/>
</dbReference>
<dbReference type="EMBL" id="JACHXV010000002">
    <property type="protein sequence ID" value="MBB3172919.1"/>
    <property type="molecule type" value="Genomic_DNA"/>
</dbReference>
<evidence type="ECO:0000256" key="5">
    <source>
        <dbReference type="ARBA" id="ARBA00022741"/>
    </source>
</evidence>
<comment type="catalytic activity">
    <reaction evidence="9">
        <text>acetate + ATP = acetyl phosphate + ADP</text>
        <dbReference type="Rhea" id="RHEA:11352"/>
        <dbReference type="ChEBI" id="CHEBI:22191"/>
        <dbReference type="ChEBI" id="CHEBI:30089"/>
        <dbReference type="ChEBI" id="CHEBI:30616"/>
        <dbReference type="ChEBI" id="CHEBI:456216"/>
        <dbReference type="EC" id="2.7.2.1"/>
    </reaction>
</comment>
<comment type="cofactor">
    <cofactor evidence="9">
        <name>Mg(2+)</name>
        <dbReference type="ChEBI" id="CHEBI:18420"/>
    </cofactor>
    <cofactor evidence="9">
        <name>Mn(2+)</name>
        <dbReference type="ChEBI" id="CHEBI:29035"/>
    </cofactor>
    <text evidence="9">Mg(2+). Can also accept Mn(2+).</text>
</comment>
<evidence type="ECO:0000313" key="11">
    <source>
        <dbReference type="EMBL" id="MBB3172919.1"/>
    </source>
</evidence>
<dbReference type="UniPathway" id="UPA00340">
    <property type="reaction ID" value="UER00458"/>
</dbReference>
<dbReference type="PROSITE" id="PS01076">
    <property type="entry name" value="ACETATE_KINASE_2"/>
    <property type="match status" value="1"/>
</dbReference>
<dbReference type="InterPro" id="IPR000890">
    <property type="entry name" value="Aliphatic_acid_kin_short-chain"/>
</dbReference>
<evidence type="ECO:0000313" key="14">
    <source>
        <dbReference type="Proteomes" id="UP000565205"/>
    </source>
</evidence>
<dbReference type="InterPro" id="IPR023865">
    <property type="entry name" value="Aliphatic_acid_kinase_CS"/>
</dbReference>
<dbReference type="PRINTS" id="PR00471">
    <property type="entry name" value="ACETATEKNASE"/>
</dbReference>
<keyword evidence="3 9" id="KW-0808">Transferase</keyword>
<dbReference type="GO" id="GO:0005829">
    <property type="term" value="C:cytosol"/>
    <property type="evidence" value="ECO:0007669"/>
    <property type="project" value="TreeGrafter"/>
</dbReference>
<dbReference type="PIRSF" id="PIRSF000722">
    <property type="entry name" value="Acetate_prop_kin"/>
    <property type="match status" value="1"/>
</dbReference>
<comment type="subunit">
    <text evidence="9">Homodimer.</text>
</comment>
<evidence type="ECO:0000256" key="2">
    <source>
        <dbReference type="ARBA" id="ARBA00022490"/>
    </source>
</evidence>
<dbReference type="Pfam" id="PF00871">
    <property type="entry name" value="Acetate_kinase"/>
    <property type="match status" value="1"/>
</dbReference>
<dbReference type="InterPro" id="IPR004372">
    <property type="entry name" value="Ac/propionate_kinase"/>
</dbReference>
<dbReference type="HAMAP" id="MF_00020">
    <property type="entry name" value="Acetate_kinase"/>
    <property type="match status" value="1"/>
</dbReference>
<evidence type="ECO:0000256" key="6">
    <source>
        <dbReference type="ARBA" id="ARBA00022777"/>
    </source>
</evidence>
<feature type="binding site" evidence="9">
    <location>
        <begin position="320"/>
        <end position="324"/>
    </location>
    <ligand>
        <name>ATP</name>
        <dbReference type="ChEBI" id="CHEBI:30616"/>
    </ligand>
</feature>
<dbReference type="NCBIfam" id="TIGR00016">
    <property type="entry name" value="ackA"/>
    <property type="match status" value="1"/>
</dbReference>
<evidence type="ECO:0000256" key="4">
    <source>
        <dbReference type="ARBA" id="ARBA00022723"/>
    </source>
</evidence>
<comment type="pathway">
    <text evidence="9">Metabolic intermediate biosynthesis; acetyl-CoA biosynthesis; acetyl-CoA from acetate: step 1/2.</text>
</comment>
<dbReference type="InterPro" id="IPR043129">
    <property type="entry name" value="ATPase_NBD"/>
</dbReference>
<keyword evidence="13" id="KW-1185">Reference proteome</keyword>
<comment type="caution">
    <text evidence="12">The sequence shown here is derived from an EMBL/GenBank/DDBJ whole genome shotgun (WGS) entry which is preliminary data.</text>
</comment>
<evidence type="ECO:0000256" key="3">
    <source>
        <dbReference type="ARBA" id="ARBA00022679"/>
    </source>
</evidence>
<accession>A0A850NQQ5</accession>
<feature type="site" description="Transition state stabilizer" evidence="9">
    <location>
        <position position="233"/>
    </location>
</feature>
<feature type="binding site" evidence="9">
    <location>
        <begin position="275"/>
        <end position="277"/>
    </location>
    <ligand>
        <name>ATP</name>
        <dbReference type="ChEBI" id="CHEBI:30616"/>
    </ligand>
</feature>
<evidence type="ECO:0000256" key="1">
    <source>
        <dbReference type="ARBA" id="ARBA00008748"/>
    </source>
</evidence>
<sequence>MAELIAALNAGSSSIKFALAETDGAAIGARRLSGELEGLHTAPHLRIRDQGGNTVEERRWSAKTDHDELLDMLLGWIDRHIAPDRLIAVGHRVVHGGTVFTAPVRIDDDAITQIDALTPLAPLHQPLSLAPIRAIGKLRPGLLQVACFDTAFHRTMPPVAARYGLPRRYEAEGIRRYGFHGLSYEHIASMVPKGRTIAAHLGNGASLCALRDGESIDTTMGFTALDGLVMGTRCGSIDPGALLYIQQTEQRSAADMQDMLYHDSGLLGVSGLSSDMRDLLASDAQPAREAVELFVYRIARETGALAASLGGLDTLIFTAGIGEHMAAIRQSVCERLACFGVHLDAQANARHDPVISAGTSTVSVRIVPADEEAVILHETLVLL</sequence>
<dbReference type="EMBL" id="JABXXQ010000047">
    <property type="protein sequence ID" value="NVN29565.1"/>
    <property type="molecule type" value="Genomic_DNA"/>
</dbReference>
<evidence type="ECO:0000256" key="9">
    <source>
        <dbReference type="HAMAP-Rule" id="MF_00020"/>
    </source>
</evidence>
<keyword evidence="6 9" id="KW-0418">Kinase</keyword>
<evidence type="ECO:0000256" key="10">
    <source>
        <dbReference type="RuleBase" id="RU003835"/>
    </source>
</evidence>
<feature type="binding site" evidence="9">
    <location>
        <position position="16"/>
    </location>
    <ligand>
        <name>ATP</name>
        <dbReference type="ChEBI" id="CHEBI:30616"/>
    </ligand>
</feature>
<keyword evidence="7 9" id="KW-0067">ATP-binding</keyword>
<dbReference type="GO" id="GO:0006083">
    <property type="term" value="P:acetate metabolic process"/>
    <property type="evidence" value="ECO:0007669"/>
    <property type="project" value="TreeGrafter"/>
</dbReference>
<dbReference type="EC" id="2.7.2.1" evidence="9"/>
<feature type="binding site" evidence="9">
    <location>
        <position position="371"/>
    </location>
    <ligand>
        <name>Mg(2+)</name>
        <dbReference type="ChEBI" id="CHEBI:18420"/>
    </ligand>
</feature>
<feature type="binding site" evidence="9">
    <location>
        <position position="92"/>
    </location>
    <ligand>
        <name>substrate</name>
    </ligand>
</feature>
<dbReference type="SUPFAM" id="SSF53067">
    <property type="entry name" value="Actin-like ATPase domain"/>
    <property type="match status" value="2"/>
</dbReference>
<dbReference type="PANTHER" id="PTHR21060">
    <property type="entry name" value="ACETATE KINASE"/>
    <property type="match status" value="1"/>
</dbReference>
<comment type="function">
    <text evidence="9">Catalyzes the formation of acetyl phosphate from acetate and ATP. Can also catalyze the reverse reaction.</text>
</comment>
<dbReference type="Proteomes" id="UP000565205">
    <property type="component" value="Unassembled WGS sequence"/>
</dbReference>
<keyword evidence="4 9" id="KW-0479">Metal-binding</keyword>
<comment type="similarity">
    <text evidence="1 9 10">Belongs to the acetokinase family.</text>
</comment>
<dbReference type="GO" id="GO:0000287">
    <property type="term" value="F:magnesium ion binding"/>
    <property type="evidence" value="ECO:0007669"/>
    <property type="project" value="UniProtKB-UniRule"/>
</dbReference>
<dbReference type="Gene3D" id="3.30.420.40">
    <property type="match status" value="2"/>
</dbReference>
<keyword evidence="8 9" id="KW-0460">Magnesium</keyword>
<reference evidence="11 13" key="2">
    <citation type="submission" date="2020-08" db="EMBL/GenBank/DDBJ databases">
        <title>Genomic Encyclopedia of Type Strains, Phase III (KMG-III): the genomes of soil and plant-associated and newly described type strains.</title>
        <authorList>
            <person name="Whitman W."/>
        </authorList>
    </citation>
    <scope>NUCLEOTIDE SEQUENCE [LARGE SCALE GENOMIC DNA]</scope>
    <source>
        <strain evidence="11 13">CECT 8088</strain>
    </source>
</reference>
<feature type="binding site" evidence="9">
    <location>
        <position position="9"/>
    </location>
    <ligand>
        <name>Mg(2+)</name>
        <dbReference type="ChEBI" id="CHEBI:18420"/>
    </ligand>
</feature>
<keyword evidence="2 9" id="KW-0963">Cytoplasm</keyword>
<organism evidence="12 14">
    <name type="scientific">Endobacter medicaginis</name>
    <dbReference type="NCBI Taxonomy" id="1181271"/>
    <lineage>
        <taxon>Bacteria</taxon>
        <taxon>Pseudomonadati</taxon>
        <taxon>Pseudomonadota</taxon>
        <taxon>Alphaproteobacteria</taxon>
        <taxon>Acetobacterales</taxon>
        <taxon>Acetobacteraceae</taxon>
        <taxon>Endobacter</taxon>
    </lineage>
</organism>
<evidence type="ECO:0000256" key="8">
    <source>
        <dbReference type="ARBA" id="ARBA00022842"/>
    </source>
</evidence>
<evidence type="ECO:0000313" key="12">
    <source>
        <dbReference type="EMBL" id="NVN29565.1"/>
    </source>
</evidence>
<dbReference type="GO" id="GO:0008776">
    <property type="term" value="F:acetate kinase activity"/>
    <property type="evidence" value="ECO:0007669"/>
    <property type="project" value="UniProtKB-UniRule"/>
</dbReference>
<reference evidence="12 14" key="1">
    <citation type="submission" date="2020-06" db="EMBL/GenBank/DDBJ databases">
        <title>Description of novel acetic acid bacteria.</title>
        <authorList>
            <person name="Sombolestani A."/>
        </authorList>
    </citation>
    <scope>NUCLEOTIDE SEQUENCE [LARGE SCALE GENOMIC DNA]</scope>
    <source>
        <strain evidence="12 14">LMG 26838</strain>
    </source>
</reference>
<gene>
    <name evidence="9" type="primary">ackA</name>
    <name evidence="11" type="ORF">FHR90_000733</name>
    <name evidence="12" type="ORF">HUK83_04345</name>
</gene>
<dbReference type="GO" id="GO:0006085">
    <property type="term" value="P:acetyl-CoA biosynthetic process"/>
    <property type="evidence" value="ECO:0007669"/>
    <property type="project" value="UniProtKB-UniRule"/>
</dbReference>
<comment type="subcellular location">
    <subcellularLocation>
        <location evidence="9">Cytoplasm</location>
    </subcellularLocation>
</comment>